<reference evidence="2" key="1">
    <citation type="journal article" date="2023" name="Nat. Plants">
        <title>Single-cell RNA sequencing provides a high-resolution roadmap for understanding the multicellular compartmentation of specialized metabolism.</title>
        <authorList>
            <person name="Sun S."/>
            <person name="Shen X."/>
            <person name="Li Y."/>
            <person name="Li Y."/>
            <person name="Wang S."/>
            <person name="Li R."/>
            <person name="Zhang H."/>
            <person name="Shen G."/>
            <person name="Guo B."/>
            <person name="Wei J."/>
            <person name="Xu J."/>
            <person name="St-Pierre B."/>
            <person name="Chen S."/>
            <person name="Sun C."/>
        </authorList>
    </citation>
    <scope>NUCLEOTIDE SEQUENCE [LARGE SCALE GENOMIC DNA]</scope>
</reference>
<dbReference type="EMBL" id="CM044703">
    <property type="protein sequence ID" value="KAI5674656.1"/>
    <property type="molecule type" value="Genomic_DNA"/>
</dbReference>
<gene>
    <name evidence="1" type="ORF">M9H77_15020</name>
</gene>
<proteinExistence type="predicted"/>
<evidence type="ECO:0000313" key="1">
    <source>
        <dbReference type="EMBL" id="KAI5674656.1"/>
    </source>
</evidence>
<comment type="caution">
    <text evidence="1">The sequence shown here is derived from an EMBL/GenBank/DDBJ whole genome shotgun (WGS) entry which is preliminary data.</text>
</comment>
<keyword evidence="2" id="KW-1185">Reference proteome</keyword>
<sequence length="343" mass="39669">MNNRYLFTPELVCNSGFAVAISSISPLDDRMTVSARNRSSSSSSSRYPASSFLVRMAMKISRTKWFSFLRRVFHYQNGPRSDVGSNPFNSGTWMMTELVVLVIQIAMVLYTLAISKEEKPVWPMRLWVIGYAFGCSLSLLQLCWRYRAFVVSNGDGSANSDLEQQRNHDESRTLQYMNKYRTFLELFFAIWFVMGNVWVFDSRFGSFRRAPKLHILCISLLAWNAISYSFPFILFVLLCCCVPLLSTFLGYNMNMGSIDRGASDEQLSKLPNWRYKEVGGNNLELRNSELNNEITECCICLNKYREKEEIRELPCSHIFHLSCVDQWLKIISCCPLCKKELDR</sequence>
<name>A0ACC0BPP9_CATRO</name>
<protein>
    <submittedName>
        <fullName evidence="1">Uncharacterized protein</fullName>
    </submittedName>
</protein>
<dbReference type="Proteomes" id="UP001060085">
    <property type="component" value="Linkage Group LG03"/>
</dbReference>
<organism evidence="1 2">
    <name type="scientific">Catharanthus roseus</name>
    <name type="common">Madagascar periwinkle</name>
    <name type="synonym">Vinca rosea</name>
    <dbReference type="NCBI Taxonomy" id="4058"/>
    <lineage>
        <taxon>Eukaryota</taxon>
        <taxon>Viridiplantae</taxon>
        <taxon>Streptophyta</taxon>
        <taxon>Embryophyta</taxon>
        <taxon>Tracheophyta</taxon>
        <taxon>Spermatophyta</taxon>
        <taxon>Magnoliopsida</taxon>
        <taxon>eudicotyledons</taxon>
        <taxon>Gunneridae</taxon>
        <taxon>Pentapetalae</taxon>
        <taxon>asterids</taxon>
        <taxon>lamiids</taxon>
        <taxon>Gentianales</taxon>
        <taxon>Apocynaceae</taxon>
        <taxon>Rauvolfioideae</taxon>
        <taxon>Vinceae</taxon>
        <taxon>Catharanthinae</taxon>
        <taxon>Catharanthus</taxon>
    </lineage>
</organism>
<evidence type="ECO:0000313" key="2">
    <source>
        <dbReference type="Proteomes" id="UP001060085"/>
    </source>
</evidence>
<accession>A0ACC0BPP9</accession>